<dbReference type="STRING" id="679937.Bcop_0712"/>
<dbReference type="Pfam" id="PF00207">
    <property type="entry name" value="A2M"/>
    <property type="match status" value="1"/>
</dbReference>
<dbReference type="InterPro" id="IPR051802">
    <property type="entry name" value="YfhM-like"/>
</dbReference>
<dbReference type="Gene3D" id="2.60.40.1930">
    <property type="match status" value="1"/>
</dbReference>
<proteinExistence type="inferred from homology"/>
<dbReference type="OrthoDB" id="9767116at2"/>
<reference evidence="4 5" key="1">
    <citation type="journal article" date="2011" name="Stand. Genomic Sci.">
        <title>Non-contiguous finished genome sequence of Bacteroides coprosuis type strain (PC139).</title>
        <authorList>
            <person name="Land M."/>
            <person name="Held B."/>
            <person name="Gronow S."/>
            <person name="Abt B."/>
            <person name="Lucas S."/>
            <person name="Del Rio T.G."/>
            <person name="Nolan M."/>
            <person name="Tice H."/>
            <person name="Cheng J.F."/>
            <person name="Pitluck S."/>
            <person name="Liolios K."/>
            <person name="Pagani I."/>
            <person name="Ivanova N."/>
            <person name="Mavromatis K."/>
            <person name="Mikhailova N."/>
            <person name="Pati A."/>
            <person name="Tapia R."/>
            <person name="Han C."/>
            <person name="Goodwin L."/>
            <person name="Chen A."/>
            <person name="Palaniappan K."/>
            <person name="Hauser L."/>
            <person name="Brambilla E.M."/>
            <person name="Rohde M."/>
            <person name="Goker M."/>
            <person name="Detter J.C."/>
            <person name="Woyke T."/>
            <person name="Bristow J."/>
            <person name="Eisen J.A."/>
            <person name="Markowitz V."/>
            <person name="Hugenholtz P."/>
            <person name="Kyrpides N.C."/>
            <person name="Klenk H.P."/>
            <person name="Lapidus A."/>
        </authorList>
    </citation>
    <scope>NUCLEOTIDE SEQUENCE [LARGE SCALE GENOMIC DNA]</scope>
    <source>
        <strain evidence="4 5">DSM 18011</strain>
    </source>
</reference>
<feature type="domain" description="Alpha-2-macroglobulin" evidence="3">
    <location>
        <begin position="1142"/>
        <end position="1232"/>
    </location>
</feature>
<dbReference type="HOGENOM" id="CLU_001849_0_0_10"/>
<dbReference type="eggNOG" id="COG2373">
    <property type="taxonomic scope" value="Bacteria"/>
</dbReference>
<dbReference type="PANTHER" id="PTHR40094:SF1">
    <property type="entry name" value="UBIQUITIN DOMAIN-CONTAINING PROTEIN"/>
    <property type="match status" value="1"/>
</dbReference>
<dbReference type="GO" id="GO:0004866">
    <property type="term" value="F:endopeptidase inhibitor activity"/>
    <property type="evidence" value="ECO:0007669"/>
    <property type="project" value="InterPro"/>
</dbReference>
<accession>F3ZSQ5</accession>
<comment type="similarity">
    <text evidence="1">Belongs to the protease inhibitor I39 (alpha-2-macroglobulin) family. Bacterial alpha-2-macroglobulin subfamily.</text>
</comment>
<sequence>MKKWLSFVVVACLAFTAMSFSSSYKKLWEKYEASIEKGLPRSSMESLSEIMEKSKNSKDIGHYFKAYVLYNTIEEYIGEIEEKSSIQNLEEWLQNTKEKEDQAILSAILLHEYFNFYRNNQFAISERTDVISNDSVLSNIDLWSDKQFKEKFKYLYYRIFKDKDLLLKKSAKDYTPFIEINPFGEYFNHDLFHVLFGFTLSIQEQSLFNYQNEDWTFAMSIDAALEEYRDNREATLLLKLEKIKRMTHDRVHPYESYDSSREKKLQELDLLIDEYQDSELVVEAIHEKAVILLNSKEREGNYLKVAELSEQYIAKYPNYSRINILKNLLNEVKSESFQLDFPSRIHTNEIIFRDLSYRNAQWAKIEIYEVPDVSVFTDDSLLNNQFVSANCQLIKTHKLDNLYNSEYRSQKIDSIDYKINKEGIYLVGLSTSKNTQEEYKWLYVSDVKIITSNFSYKNNRSIDFFSVDALSGHPISNIKIELMDRRKDKYISSIETNEVGRASYNLNDLKDDLYISEIKVYRGQQYLFSENIYIPYRNSYAAEDNIDENVAMKMFMSREIYRPGQSVQLKGYVFQQQEGHFEVVSNYRDTLIISDNSGAELLKQAIETNDFGTFSIDFNLPDKVLPGYMQVRSQKGNGYTSFLVEEYKRPTFTIEFLPVEGKYAAGDTITLKGKVDSFSGSLLNKARVKAEVSTFTYNMMPLPRPCFFVIQGKEKLLTHNEIELDNAATFYLKIPTTNEQDYYSVNIKVTSLGGETQDAHKEFLVGTDSYKLDNSVESVYEKNSPVNLSVYAKNFDNKRVEAKGAYTLERVEDSVGREAKYITEKQGSFVANDSLLIDFSVLPTATYRITYEGEGITSKLERVFTVYSEKEDAVPVSSGDWLHVKKATFGTTSPAEILYGTGDENAYVYIDIYSQDGVKLTEERVMSKVYQNFKLDYKSEYKDGIILSFIYFKNNKMYNRTIEIRRDVEEANLKLKWKTFRDKLLPGSKEEWSLEVLDQNNKPIEVEVMALMYDASLDELIPYHRNQFNFSLNPMVQIPSVYVNSPNISTEWYSSQFRDNSYEVKVLKFDELFLLSLFDVEPLRIRGASTRTNYHLRTDKVFTGSVAKANNMVLEESIVVNDAASPIAEGGASQVRSNFSELAFFKPHLKTNKKGIVGISFTAPEQLTKWNVRALAHTKTMNLGKIEDVVFTEKKFSITPNVPRFVRIGDEVILTSTLKNAGDKNQNVSVQLVLFNPYTEKQIYTVSQKVNVNSMSEESVNFELPKLDNLDAVGIRIIASNSKFSDGEQHIIPILSNEEPLVESKPVILQESGKSTISLADLFNKQSETAKNKELTIEFTANPTWFVIQPMLRIWNDKSISSLTYIQQLMASNIAYKLISENPLYFELDQSTGASYKMLSENESLRNIIMEESPWNLKSQTEKELFSQFRIKTIENTSPLVIYSLLSQLGKYQNADGGFSWYNGMDSNYYITFSIAQSLHYLMQGNMLKEDLEYEAKEMFENACHYLYQYLLKYYKFDNSNVNLYNNQLEVVLLTLGTPDFPFTKEEKLYNQQVVKNVPELLEKSDLLIKSNALRILLMDGDKKNANHFANSIKEHLLISQVDGAHFGGRQYDQRNRVYQVETHIEAMKALYAWSKDENLLNQMKYWLAQKLERQDFINGLLLNDALFSISNLGENISIENSSIEIKVGNEWIKVNRENPYVKRTFNVDKQQIANISVLKEGSQIIWGGIYATFTEKLDQIESYQGDISVNTQYFIEKTKEGERVLESLNEGDFIEKGDVVVSRINFTVKNDLDLVFIKDSRAACLEPMDTQSGYRWGVLFFGPNHVPSYVAVRDASTQYFYNALKKGTYILENRSYVSRTGKYQSGIVTIQSMFAPELSGHSGSAYLNVK</sequence>
<dbReference type="InterPro" id="IPR008930">
    <property type="entry name" value="Terpenoid_cyclase/PrenylTrfase"/>
</dbReference>
<dbReference type="InterPro" id="IPR001599">
    <property type="entry name" value="Macroglobln_a2"/>
</dbReference>
<dbReference type="Pfam" id="PF01835">
    <property type="entry name" value="MG2"/>
    <property type="match status" value="1"/>
</dbReference>
<protein>
    <submittedName>
        <fullName evidence="4">Alpha-2-macroglobulin domain protein</fullName>
    </submittedName>
</protein>
<feature type="chain" id="PRO_5003308653" evidence="2">
    <location>
        <begin position="20"/>
        <end position="1891"/>
    </location>
</feature>
<keyword evidence="5" id="KW-1185">Reference proteome</keyword>
<dbReference type="PANTHER" id="PTHR40094">
    <property type="entry name" value="ALPHA-2-MACROGLOBULIN HOMOLOG"/>
    <property type="match status" value="1"/>
</dbReference>
<dbReference type="InterPro" id="IPR041246">
    <property type="entry name" value="Bact_MG10"/>
</dbReference>
<dbReference type="Pfam" id="PF17973">
    <property type="entry name" value="bMG10"/>
    <property type="match status" value="1"/>
</dbReference>
<name>F3ZSQ5_9BACE</name>
<keyword evidence="2" id="KW-0732">Signal</keyword>
<evidence type="ECO:0000256" key="1">
    <source>
        <dbReference type="ARBA" id="ARBA00010556"/>
    </source>
</evidence>
<organism evidence="4 5">
    <name type="scientific">Bacteroides coprosuis DSM 18011</name>
    <dbReference type="NCBI Taxonomy" id="679937"/>
    <lineage>
        <taxon>Bacteria</taxon>
        <taxon>Pseudomonadati</taxon>
        <taxon>Bacteroidota</taxon>
        <taxon>Bacteroidia</taxon>
        <taxon>Bacteroidales</taxon>
        <taxon>Bacteroidaceae</taxon>
        <taxon>Bacteroides</taxon>
    </lineage>
</organism>
<evidence type="ECO:0000256" key="2">
    <source>
        <dbReference type="SAM" id="SignalP"/>
    </source>
</evidence>
<dbReference type="EMBL" id="CM001167">
    <property type="protein sequence ID" value="EGJ70929.1"/>
    <property type="molecule type" value="Genomic_DNA"/>
</dbReference>
<evidence type="ECO:0000259" key="3">
    <source>
        <dbReference type="SMART" id="SM01360"/>
    </source>
</evidence>
<evidence type="ECO:0000313" key="4">
    <source>
        <dbReference type="EMBL" id="EGJ70929.1"/>
    </source>
</evidence>
<dbReference type="SMART" id="SM01360">
    <property type="entry name" value="A2M"/>
    <property type="match status" value="1"/>
</dbReference>
<evidence type="ECO:0000313" key="5">
    <source>
        <dbReference type="Proteomes" id="UP000018439"/>
    </source>
</evidence>
<dbReference type="Proteomes" id="UP000018439">
    <property type="component" value="Chromosome"/>
</dbReference>
<gene>
    <name evidence="4" type="ORF">Bcop_0712</name>
</gene>
<dbReference type="SUPFAM" id="SSF48239">
    <property type="entry name" value="Terpenoid cyclases/Protein prenyltransferases"/>
    <property type="match status" value="1"/>
</dbReference>
<feature type="signal peptide" evidence="2">
    <location>
        <begin position="1"/>
        <end position="19"/>
    </location>
</feature>
<dbReference type="InterPro" id="IPR002890">
    <property type="entry name" value="MG2"/>
</dbReference>